<dbReference type="PROSITE" id="PS51257">
    <property type="entry name" value="PROKAR_LIPOPROTEIN"/>
    <property type="match status" value="1"/>
</dbReference>
<evidence type="ECO:0000259" key="1">
    <source>
        <dbReference type="Pfam" id="PF05433"/>
    </source>
</evidence>
<dbReference type="GeneID" id="94038403"/>
<dbReference type="EMBL" id="QEXO01000002">
    <property type="protein sequence ID" value="PWE14630.1"/>
    <property type="molecule type" value="Genomic_DNA"/>
</dbReference>
<gene>
    <name evidence="2" type="ORF">DF183_07905</name>
</gene>
<evidence type="ECO:0000313" key="2">
    <source>
        <dbReference type="EMBL" id="PWE14630.1"/>
    </source>
</evidence>
<reference evidence="2 3" key="2">
    <citation type="submission" date="2018-05" db="EMBL/GenBank/DDBJ databases">
        <authorList>
            <person name="Lanie J.A."/>
            <person name="Ng W.-L."/>
            <person name="Kazmierczak K.M."/>
            <person name="Andrzejewski T.M."/>
            <person name="Davidsen T.M."/>
            <person name="Wayne K.J."/>
            <person name="Tettelin H."/>
            <person name="Glass J.I."/>
            <person name="Rusch D."/>
            <person name="Podicherti R."/>
            <person name="Tsui H.-C.T."/>
            <person name="Winkler M.E."/>
        </authorList>
    </citation>
    <scope>NUCLEOTIDE SEQUENCE [LARGE SCALE GENOMIC DNA]</scope>
    <source>
        <strain evidence="2 3">YBY</strain>
    </source>
</reference>
<evidence type="ECO:0000313" key="3">
    <source>
        <dbReference type="Proteomes" id="UP000245216"/>
    </source>
</evidence>
<name>A0A2U2BKU6_ALCFA</name>
<dbReference type="KEGG" id="afa:UZ73_06815"/>
<comment type="caution">
    <text evidence="2">The sequence shown here is derived from an EMBL/GenBank/DDBJ whole genome shotgun (WGS) entry which is preliminary data.</text>
</comment>
<protein>
    <submittedName>
        <fullName evidence="2">Glycine zipper 2TM domain-containing protein</fullName>
    </submittedName>
</protein>
<reference evidence="2 3" key="1">
    <citation type="submission" date="2018-05" db="EMBL/GenBank/DDBJ databases">
        <title>Genome Sequence of an Efficient Indole-Degrading Bacterium, Alcaligenes sp.YBY.</title>
        <authorList>
            <person name="Yang B."/>
        </authorList>
    </citation>
    <scope>NUCLEOTIDE SEQUENCE [LARGE SCALE GENOMIC DNA]</scope>
    <source>
        <strain evidence="2 3">YBY</strain>
    </source>
</reference>
<dbReference type="Proteomes" id="UP000245216">
    <property type="component" value="Unassembled WGS sequence"/>
</dbReference>
<accession>A0A2U2BKU6</accession>
<dbReference type="AlphaFoldDB" id="A0A2U2BKU6"/>
<dbReference type="InterPro" id="IPR008816">
    <property type="entry name" value="Gly_zipper_2TM_dom"/>
</dbReference>
<dbReference type="GO" id="GO:0019867">
    <property type="term" value="C:outer membrane"/>
    <property type="evidence" value="ECO:0007669"/>
    <property type="project" value="InterPro"/>
</dbReference>
<dbReference type="STRING" id="511.UZ73_06815"/>
<proteinExistence type="predicted"/>
<feature type="domain" description="Glycine zipper 2TM" evidence="1">
    <location>
        <begin position="34"/>
        <end position="72"/>
    </location>
</feature>
<dbReference type="RefSeq" id="WP_026485160.1">
    <property type="nucleotide sequence ID" value="NZ_CAXOJJ010000052.1"/>
</dbReference>
<sequence length="75" mass="7149">MKMTTITKVGMATVLAVVMAGCSSWDGMSKRQKGAVTGAGLGGVAGAVITNGGVLGTVGGAAIGGVIGDQVGKNR</sequence>
<organism evidence="2 3">
    <name type="scientific">Alcaligenes faecalis</name>
    <dbReference type="NCBI Taxonomy" id="511"/>
    <lineage>
        <taxon>Bacteria</taxon>
        <taxon>Pseudomonadati</taxon>
        <taxon>Pseudomonadota</taxon>
        <taxon>Betaproteobacteria</taxon>
        <taxon>Burkholderiales</taxon>
        <taxon>Alcaligenaceae</taxon>
        <taxon>Alcaligenes</taxon>
    </lineage>
</organism>
<dbReference type="Pfam" id="PF05433">
    <property type="entry name" value="Rick_17kDa_Anti"/>
    <property type="match status" value="1"/>
</dbReference>